<dbReference type="AlphaFoldDB" id="A0A9N9ZEN9"/>
<gene>
    <name evidence="1" type="ORF">CSOL1703_00015314</name>
</gene>
<comment type="caution">
    <text evidence="1">The sequence shown here is derived from an EMBL/GenBank/DDBJ whole genome shotgun (WGS) entry which is preliminary data.</text>
</comment>
<evidence type="ECO:0000313" key="1">
    <source>
        <dbReference type="EMBL" id="CAH0054121.1"/>
    </source>
</evidence>
<name>A0A9N9ZEN9_9HYPO</name>
<dbReference type="Proteomes" id="UP000775872">
    <property type="component" value="Unassembled WGS sequence"/>
</dbReference>
<evidence type="ECO:0000313" key="2">
    <source>
        <dbReference type="Proteomes" id="UP000775872"/>
    </source>
</evidence>
<reference evidence="2" key="1">
    <citation type="submission" date="2019-06" db="EMBL/GenBank/DDBJ databases">
        <authorList>
            <person name="Broberg M."/>
        </authorList>
    </citation>
    <scope>NUCLEOTIDE SEQUENCE [LARGE SCALE GENOMIC DNA]</scope>
</reference>
<protein>
    <submittedName>
        <fullName evidence="1">Uncharacterized protein</fullName>
    </submittedName>
</protein>
<accession>A0A9N9ZEN9</accession>
<proteinExistence type="predicted"/>
<keyword evidence="2" id="KW-1185">Reference proteome</keyword>
<reference evidence="1 2" key="2">
    <citation type="submission" date="2021-10" db="EMBL/GenBank/DDBJ databases">
        <authorList>
            <person name="Piombo E."/>
        </authorList>
    </citation>
    <scope>NUCLEOTIDE SEQUENCE [LARGE SCALE GENOMIC DNA]</scope>
</reference>
<organism evidence="1 2">
    <name type="scientific">Clonostachys solani</name>
    <dbReference type="NCBI Taxonomy" id="160281"/>
    <lineage>
        <taxon>Eukaryota</taxon>
        <taxon>Fungi</taxon>
        <taxon>Dikarya</taxon>
        <taxon>Ascomycota</taxon>
        <taxon>Pezizomycotina</taxon>
        <taxon>Sordariomycetes</taxon>
        <taxon>Hypocreomycetidae</taxon>
        <taxon>Hypocreales</taxon>
        <taxon>Bionectriaceae</taxon>
        <taxon>Clonostachys</taxon>
    </lineage>
</organism>
<sequence length="79" mass="8894">MAKPKDEDYEYHQRTPFDPKENEIGTIWWRGSTGPGHIVVNGKSLSSDFTSDGSQKLGKNDKVLVFEMKVAMSYEPEGT</sequence>
<dbReference type="EMBL" id="CABFOC020000046">
    <property type="protein sequence ID" value="CAH0054121.1"/>
    <property type="molecule type" value="Genomic_DNA"/>
</dbReference>